<dbReference type="EMBL" id="SNXW01000003">
    <property type="protein sequence ID" value="TDP84570.1"/>
    <property type="molecule type" value="Genomic_DNA"/>
</dbReference>
<gene>
    <name evidence="2" type="ORF">EV672_103139</name>
</gene>
<keyword evidence="1" id="KW-0732">Signal</keyword>
<organism evidence="2 3">
    <name type="scientific">Aquabacterium commune</name>
    <dbReference type="NCBI Taxonomy" id="70586"/>
    <lineage>
        <taxon>Bacteria</taxon>
        <taxon>Pseudomonadati</taxon>
        <taxon>Pseudomonadota</taxon>
        <taxon>Betaproteobacteria</taxon>
        <taxon>Burkholderiales</taxon>
        <taxon>Aquabacterium</taxon>
    </lineage>
</organism>
<feature type="signal peptide" evidence="1">
    <location>
        <begin position="1"/>
        <end position="23"/>
    </location>
</feature>
<evidence type="ECO:0000313" key="3">
    <source>
        <dbReference type="Proteomes" id="UP000294593"/>
    </source>
</evidence>
<proteinExistence type="predicted"/>
<accession>A0A4R6RED0</accession>
<comment type="caution">
    <text evidence="2">The sequence shown here is derived from an EMBL/GenBank/DDBJ whole genome shotgun (WGS) entry which is preliminary data.</text>
</comment>
<feature type="chain" id="PRO_5020908551" evidence="1">
    <location>
        <begin position="24"/>
        <end position="44"/>
    </location>
</feature>
<name>A0A4R6RED0_9BURK</name>
<reference evidence="2 3" key="1">
    <citation type="submission" date="2019-03" db="EMBL/GenBank/DDBJ databases">
        <title>Genomic Encyclopedia of Type Strains, Phase IV (KMG-IV): sequencing the most valuable type-strain genomes for metagenomic binning, comparative biology and taxonomic classification.</title>
        <authorList>
            <person name="Goeker M."/>
        </authorList>
    </citation>
    <scope>NUCLEOTIDE SEQUENCE [LARGE SCALE GENOMIC DNA]</scope>
    <source>
        <strain evidence="2 3">DSM 11901</strain>
    </source>
</reference>
<evidence type="ECO:0000313" key="2">
    <source>
        <dbReference type="EMBL" id="TDP84570.1"/>
    </source>
</evidence>
<protein>
    <submittedName>
        <fullName evidence="2">Uncharacterized protein</fullName>
    </submittedName>
</protein>
<sequence>MTSRFTKITVALALFSASAAAWASNVCCGDIACCLQQMMDCCLH</sequence>
<evidence type="ECO:0000256" key="1">
    <source>
        <dbReference type="SAM" id="SignalP"/>
    </source>
</evidence>
<dbReference type="RefSeq" id="WP_279536174.1">
    <property type="nucleotide sequence ID" value="NZ_SNXW01000003.1"/>
</dbReference>
<dbReference type="Proteomes" id="UP000294593">
    <property type="component" value="Unassembled WGS sequence"/>
</dbReference>
<keyword evidence="3" id="KW-1185">Reference proteome</keyword>
<dbReference type="AlphaFoldDB" id="A0A4R6RED0"/>